<dbReference type="Proteomes" id="UP000494206">
    <property type="component" value="Unassembled WGS sequence"/>
</dbReference>
<feature type="transmembrane region" description="Helical" evidence="2">
    <location>
        <begin position="175"/>
        <end position="194"/>
    </location>
</feature>
<dbReference type="AlphaFoldDB" id="A0A8S1ETC5"/>
<comment type="caution">
    <text evidence="3">The sequence shown here is derived from an EMBL/GenBank/DDBJ whole genome shotgun (WGS) entry which is preliminary data.</text>
</comment>
<evidence type="ECO:0000313" key="4">
    <source>
        <dbReference type="Proteomes" id="UP000494206"/>
    </source>
</evidence>
<dbReference type="OrthoDB" id="10502995at2759"/>
<evidence type="ECO:0000256" key="2">
    <source>
        <dbReference type="SAM" id="Phobius"/>
    </source>
</evidence>
<keyword evidence="2" id="KW-0472">Membrane</keyword>
<keyword evidence="4" id="KW-1185">Reference proteome</keyword>
<evidence type="ECO:0000313" key="3">
    <source>
        <dbReference type="EMBL" id="CAB3403255.1"/>
    </source>
</evidence>
<dbReference type="EMBL" id="CADEPM010000003">
    <property type="protein sequence ID" value="CAB3403255.1"/>
    <property type="molecule type" value="Genomic_DNA"/>
</dbReference>
<keyword evidence="2" id="KW-0812">Transmembrane</keyword>
<feature type="compositionally biased region" description="Basic and acidic residues" evidence="1">
    <location>
        <begin position="126"/>
        <end position="143"/>
    </location>
</feature>
<feature type="compositionally biased region" description="Basic and acidic residues" evidence="1">
    <location>
        <begin position="71"/>
        <end position="101"/>
    </location>
</feature>
<organism evidence="3 4">
    <name type="scientific">Caenorhabditis bovis</name>
    <dbReference type="NCBI Taxonomy" id="2654633"/>
    <lineage>
        <taxon>Eukaryota</taxon>
        <taxon>Metazoa</taxon>
        <taxon>Ecdysozoa</taxon>
        <taxon>Nematoda</taxon>
        <taxon>Chromadorea</taxon>
        <taxon>Rhabditida</taxon>
        <taxon>Rhabditina</taxon>
        <taxon>Rhabditomorpha</taxon>
        <taxon>Rhabditoidea</taxon>
        <taxon>Rhabditidae</taxon>
        <taxon>Peloderinae</taxon>
        <taxon>Caenorhabditis</taxon>
    </lineage>
</organism>
<evidence type="ECO:0000256" key="1">
    <source>
        <dbReference type="SAM" id="MobiDB-lite"/>
    </source>
</evidence>
<feature type="compositionally biased region" description="Basic and acidic residues" evidence="1">
    <location>
        <begin position="1"/>
        <end position="22"/>
    </location>
</feature>
<accession>A0A8S1ETC5</accession>
<feature type="compositionally biased region" description="Basic and acidic residues" evidence="1">
    <location>
        <begin position="30"/>
        <end position="44"/>
    </location>
</feature>
<feature type="compositionally biased region" description="Basic residues" evidence="1">
    <location>
        <begin position="113"/>
        <end position="125"/>
    </location>
</feature>
<sequence>MADEKKAEPAENPEPPKSEEPVKPASAPAVEEKAPQEAPPKPEEPPAAPPKAEEPPAAPPKAEEPPAAAPKAEEPPKPEEPPKSDSSKDDKDKSKSDKLETTGKQAGQPVLLRSKKTKKRPRTRRKSDIPDCKTVDKCSAKSNDELSQNEWLNDLIKDDRPPSICGGIKKFLCQYKYQIIGGIAIVGLVAFFAMKKGCGTKRCPFTGKK</sequence>
<proteinExistence type="predicted"/>
<keyword evidence="2" id="KW-1133">Transmembrane helix</keyword>
<feature type="region of interest" description="Disordered" evidence="1">
    <location>
        <begin position="1"/>
        <end position="143"/>
    </location>
</feature>
<name>A0A8S1ETC5_9PELO</name>
<reference evidence="3 4" key="1">
    <citation type="submission" date="2020-04" db="EMBL/GenBank/DDBJ databases">
        <authorList>
            <person name="Laetsch R D."/>
            <person name="Stevens L."/>
            <person name="Kumar S."/>
            <person name="Blaxter L. M."/>
        </authorList>
    </citation>
    <scope>NUCLEOTIDE SEQUENCE [LARGE SCALE GENOMIC DNA]</scope>
</reference>
<gene>
    <name evidence="3" type="ORF">CBOVIS_LOCUS5756</name>
</gene>
<protein>
    <submittedName>
        <fullName evidence="3">Uncharacterized protein</fullName>
    </submittedName>
</protein>